<evidence type="ECO:0000313" key="3">
    <source>
        <dbReference type="Proteomes" id="UP000823842"/>
    </source>
</evidence>
<reference evidence="2" key="1">
    <citation type="journal article" date="2021" name="PeerJ">
        <title>Extensive microbial diversity within the chicken gut microbiome revealed by metagenomics and culture.</title>
        <authorList>
            <person name="Gilroy R."/>
            <person name="Ravi A."/>
            <person name="Getino M."/>
            <person name="Pursley I."/>
            <person name="Horton D.L."/>
            <person name="Alikhan N.F."/>
            <person name="Baker D."/>
            <person name="Gharbi K."/>
            <person name="Hall N."/>
            <person name="Watson M."/>
            <person name="Adriaenssens E.M."/>
            <person name="Foster-Nyarko E."/>
            <person name="Jarju S."/>
            <person name="Secka A."/>
            <person name="Antonio M."/>
            <person name="Oren A."/>
            <person name="Chaudhuri R.R."/>
            <person name="La Ragione R."/>
            <person name="Hildebrand F."/>
            <person name="Pallen M.J."/>
        </authorList>
    </citation>
    <scope>NUCLEOTIDE SEQUENCE</scope>
    <source>
        <strain evidence="2">ChiSjej1B19-5720</strain>
    </source>
</reference>
<proteinExistence type="predicted"/>
<dbReference type="Gene3D" id="3.20.20.100">
    <property type="entry name" value="NADP-dependent oxidoreductase domain"/>
    <property type="match status" value="1"/>
</dbReference>
<name>A0A9D2LVB8_9FIRM</name>
<comment type="caution">
    <text evidence="2">The sequence shown here is derived from an EMBL/GenBank/DDBJ whole genome shotgun (WGS) entry which is preliminary data.</text>
</comment>
<reference evidence="2" key="2">
    <citation type="submission" date="2021-04" db="EMBL/GenBank/DDBJ databases">
        <authorList>
            <person name="Gilroy R."/>
        </authorList>
    </citation>
    <scope>NUCLEOTIDE SEQUENCE</scope>
    <source>
        <strain evidence="2">ChiSjej1B19-5720</strain>
    </source>
</reference>
<dbReference type="EMBL" id="DWYZ01000213">
    <property type="protein sequence ID" value="HJB29403.1"/>
    <property type="molecule type" value="Genomic_DNA"/>
</dbReference>
<dbReference type="Proteomes" id="UP000823842">
    <property type="component" value="Unassembled WGS sequence"/>
</dbReference>
<gene>
    <name evidence="2" type="ORF">IAA06_11500</name>
</gene>
<sequence>MVFCFWFAWISSSSSCLAGIRGKYVLILYLENRCWHFSRLGMGNMRLPEAERTFGSNAKIDWVKSQEVIDYAMSHGINYYDTAYIYNDGDSERFLGSALQKYPRDSFYIATKFFIQTTPNPGPPSCYIF</sequence>
<dbReference type="PANTHER" id="PTHR43312:SF1">
    <property type="entry name" value="NADP-DEPENDENT OXIDOREDUCTASE DOMAIN-CONTAINING PROTEIN"/>
    <property type="match status" value="1"/>
</dbReference>
<protein>
    <submittedName>
        <fullName evidence="2">Aldo/keto reductase</fullName>
    </submittedName>
</protein>
<dbReference type="InterPro" id="IPR036812">
    <property type="entry name" value="NAD(P)_OxRdtase_dom_sf"/>
</dbReference>
<dbReference type="Pfam" id="PF00248">
    <property type="entry name" value="Aldo_ket_red"/>
    <property type="match status" value="1"/>
</dbReference>
<evidence type="ECO:0000313" key="2">
    <source>
        <dbReference type="EMBL" id="HJB29403.1"/>
    </source>
</evidence>
<feature type="domain" description="NADP-dependent oxidoreductase" evidence="1">
    <location>
        <begin position="40"/>
        <end position="115"/>
    </location>
</feature>
<dbReference type="PANTHER" id="PTHR43312">
    <property type="entry name" value="D-THREO-ALDOSE 1-DEHYDROGENASE"/>
    <property type="match status" value="1"/>
</dbReference>
<dbReference type="SUPFAM" id="SSF51430">
    <property type="entry name" value="NAD(P)-linked oxidoreductase"/>
    <property type="match status" value="1"/>
</dbReference>
<accession>A0A9D2LVB8</accession>
<dbReference type="AlphaFoldDB" id="A0A9D2LVB8"/>
<dbReference type="InterPro" id="IPR023210">
    <property type="entry name" value="NADP_OxRdtase_dom"/>
</dbReference>
<evidence type="ECO:0000259" key="1">
    <source>
        <dbReference type="Pfam" id="PF00248"/>
    </source>
</evidence>
<organism evidence="2 3">
    <name type="scientific">Candidatus Blautia faecavium</name>
    <dbReference type="NCBI Taxonomy" id="2838487"/>
    <lineage>
        <taxon>Bacteria</taxon>
        <taxon>Bacillati</taxon>
        <taxon>Bacillota</taxon>
        <taxon>Clostridia</taxon>
        <taxon>Lachnospirales</taxon>
        <taxon>Lachnospiraceae</taxon>
        <taxon>Blautia</taxon>
    </lineage>
</organism>
<dbReference type="InterPro" id="IPR053135">
    <property type="entry name" value="AKR2_Oxidoreductase"/>
</dbReference>